<proteinExistence type="predicted"/>
<keyword evidence="4" id="KW-1185">Reference proteome</keyword>
<organism evidence="3 4">
    <name type="scientific">Methylomonas subterranea</name>
    <dbReference type="NCBI Taxonomy" id="2952225"/>
    <lineage>
        <taxon>Bacteria</taxon>
        <taxon>Pseudomonadati</taxon>
        <taxon>Pseudomonadota</taxon>
        <taxon>Gammaproteobacteria</taxon>
        <taxon>Methylococcales</taxon>
        <taxon>Methylococcaceae</taxon>
        <taxon>Methylomonas</taxon>
    </lineage>
</organism>
<comment type="caution">
    <text evidence="3">The sequence shown here is derived from an EMBL/GenBank/DDBJ whole genome shotgun (WGS) entry which is preliminary data.</text>
</comment>
<keyword evidence="2" id="KW-0732">Signal</keyword>
<dbReference type="Proteomes" id="UP001524499">
    <property type="component" value="Unassembled WGS sequence"/>
</dbReference>
<feature type="region of interest" description="Disordered" evidence="1">
    <location>
        <begin position="150"/>
        <end position="171"/>
    </location>
</feature>
<sequence>MNRGLKIVGCGMLLLISGCAQMPSGPSVMALPGSRMSFEQFQQDDYVCQQYAAARVGATPNQAAADSGVGSAVVGAALGAAAGAALGGGGGAAIGAGTGLVAGSMVGLGEGREAAYATQDGYDNAYVQCMYGKGHRVPVSGRFSDAYPVPAYGASTPIPPPPPGDPPPPPR</sequence>
<accession>A0ABT1TH52</accession>
<reference evidence="3 4" key="1">
    <citation type="submission" date="2022-07" db="EMBL/GenBank/DDBJ databases">
        <title>Methylomonas rivi sp. nov., Methylomonas rosea sp. nov., Methylomonas aureus sp. nov. and Methylomonas subterranea sp. nov., four novel methanotrophs isolated from a freshwater creek and the deep terrestrial subsurface.</title>
        <authorList>
            <person name="Abin C."/>
            <person name="Sankaranarayanan K."/>
            <person name="Garner C."/>
            <person name="Sindelar R."/>
            <person name="Kotary K."/>
            <person name="Garner R."/>
            <person name="Barclay S."/>
            <person name="Lawson P."/>
            <person name="Krumholz L."/>
        </authorList>
    </citation>
    <scope>NUCLEOTIDE SEQUENCE [LARGE SCALE GENOMIC DNA]</scope>
    <source>
        <strain evidence="3 4">SURF-2</strain>
    </source>
</reference>
<dbReference type="EMBL" id="JANIBJ010000019">
    <property type="protein sequence ID" value="MCQ8104760.1"/>
    <property type="molecule type" value="Genomic_DNA"/>
</dbReference>
<evidence type="ECO:0000256" key="2">
    <source>
        <dbReference type="SAM" id="SignalP"/>
    </source>
</evidence>
<gene>
    <name evidence="3" type="ORF">NP590_11640</name>
</gene>
<dbReference type="RefSeq" id="WP_256602561.1">
    <property type="nucleotide sequence ID" value="NZ_JANIBJ010000019.1"/>
</dbReference>
<dbReference type="PROSITE" id="PS51257">
    <property type="entry name" value="PROKAR_LIPOPROTEIN"/>
    <property type="match status" value="1"/>
</dbReference>
<evidence type="ECO:0000313" key="3">
    <source>
        <dbReference type="EMBL" id="MCQ8104760.1"/>
    </source>
</evidence>
<feature type="chain" id="PRO_5047096975" evidence="2">
    <location>
        <begin position="23"/>
        <end position="171"/>
    </location>
</feature>
<name>A0ABT1TH52_9GAMM</name>
<evidence type="ECO:0000313" key="4">
    <source>
        <dbReference type="Proteomes" id="UP001524499"/>
    </source>
</evidence>
<feature type="signal peptide" evidence="2">
    <location>
        <begin position="1"/>
        <end position="22"/>
    </location>
</feature>
<protein>
    <submittedName>
        <fullName evidence="3">Glycine zipper family protein</fullName>
    </submittedName>
</protein>
<feature type="compositionally biased region" description="Pro residues" evidence="1">
    <location>
        <begin position="157"/>
        <end position="171"/>
    </location>
</feature>
<evidence type="ECO:0000256" key="1">
    <source>
        <dbReference type="SAM" id="MobiDB-lite"/>
    </source>
</evidence>